<protein>
    <recommendedName>
        <fullName evidence="4">DUF465 domain-containing protein</fullName>
    </recommendedName>
</protein>
<feature type="region of interest" description="Disordered" evidence="1">
    <location>
        <begin position="1"/>
        <end position="35"/>
    </location>
</feature>
<gene>
    <name evidence="2" type="ORF">A6F65_02456</name>
</gene>
<dbReference type="Pfam" id="PF04325">
    <property type="entry name" value="DUF465"/>
    <property type="match status" value="1"/>
</dbReference>
<dbReference type="OrthoDB" id="7392037at2"/>
<reference evidence="2 3" key="1">
    <citation type="submission" date="2016-07" db="EMBL/GenBank/DDBJ databases">
        <title>Complete genome sequence of Altererythrobacter namhicola JCM 16345T, containing esterase-encoding genes.</title>
        <authorList>
            <person name="Cheng H."/>
            <person name="Wu Y.-H."/>
            <person name="Jian S.-L."/>
            <person name="Huo Y.-Y."/>
            <person name="Wang C.-S."/>
            <person name="Xu X.-W."/>
        </authorList>
    </citation>
    <scope>NUCLEOTIDE SEQUENCE [LARGE SCALE GENOMIC DNA]</scope>
    <source>
        <strain evidence="2 3">JCM 16345</strain>
    </source>
</reference>
<dbReference type="Proteomes" id="UP000092698">
    <property type="component" value="Chromosome"/>
</dbReference>
<evidence type="ECO:0000256" key="1">
    <source>
        <dbReference type="SAM" id="MobiDB-lite"/>
    </source>
</evidence>
<name>A0A1C7DBE4_9SPHN</name>
<dbReference type="KEGG" id="anh:A6F65_02456"/>
<dbReference type="STRING" id="645517.A6F65_02456"/>
<dbReference type="Gene3D" id="6.10.280.50">
    <property type="match status" value="1"/>
</dbReference>
<proteinExistence type="predicted"/>
<evidence type="ECO:0000313" key="3">
    <source>
        <dbReference type="Proteomes" id="UP000092698"/>
    </source>
</evidence>
<sequence length="51" mass="5816">MGMSHTQALQEKHTKLDARLHDEMSRPVPDSATIQTLKKQKLMLKQEISQG</sequence>
<organism evidence="2 3">
    <name type="scientific">Paraurantiacibacter namhicola</name>
    <dbReference type="NCBI Taxonomy" id="645517"/>
    <lineage>
        <taxon>Bacteria</taxon>
        <taxon>Pseudomonadati</taxon>
        <taxon>Pseudomonadota</taxon>
        <taxon>Alphaproteobacteria</taxon>
        <taxon>Sphingomonadales</taxon>
        <taxon>Erythrobacteraceae</taxon>
        <taxon>Paraurantiacibacter</taxon>
    </lineage>
</organism>
<evidence type="ECO:0008006" key="4">
    <source>
        <dbReference type="Google" id="ProtNLM"/>
    </source>
</evidence>
<dbReference type="InterPro" id="IPR038444">
    <property type="entry name" value="DUF465_sf"/>
</dbReference>
<dbReference type="InterPro" id="IPR007420">
    <property type="entry name" value="DUF465"/>
</dbReference>
<evidence type="ECO:0000313" key="2">
    <source>
        <dbReference type="EMBL" id="ANU08737.1"/>
    </source>
</evidence>
<feature type="compositionally biased region" description="Basic and acidic residues" evidence="1">
    <location>
        <begin position="10"/>
        <end position="25"/>
    </location>
</feature>
<dbReference type="EMBL" id="CP016545">
    <property type="protein sequence ID" value="ANU08737.1"/>
    <property type="molecule type" value="Genomic_DNA"/>
</dbReference>
<dbReference type="AlphaFoldDB" id="A0A1C7DBE4"/>
<dbReference type="RefSeq" id="WP_083989530.1">
    <property type="nucleotide sequence ID" value="NZ_CP016545.1"/>
</dbReference>
<keyword evidence="3" id="KW-1185">Reference proteome</keyword>
<accession>A0A1C7DBE4</accession>